<sequence>MLDQLFNLVQHSLAMYGIATVGRMGKLVEVIPDTGKLMTYPAQFIGNAWPIMPGQFRTGQEGAYPVGGCGMAMSAGDMVPAIQFSRAGSDREAGSAGNRHNRVLLKGGQRGKYSPLPDAEWVAIQHCWLLLKITY</sequence>
<dbReference type="Proteomes" id="UP000194639">
    <property type="component" value="Unassembled WGS sequence"/>
</dbReference>
<accession>A0A252A2N3</accession>
<dbReference type="AlphaFoldDB" id="A0A252A2N3"/>
<gene>
    <name evidence="1" type="ORF">HK12_03570</name>
</gene>
<dbReference type="EMBL" id="JOMO01000019">
    <property type="protein sequence ID" value="OUI82718.1"/>
    <property type="molecule type" value="Genomic_DNA"/>
</dbReference>
<name>A0A252A2N3_9PROT</name>
<comment type="caution">
    <text evidence="1">The sequence shown here is derived from an EMBL/GenBank/DDBJ whole genome shotgun (WGS) entry which is preliminary data.</text>
</comment>
<evidence type="ECO:0000313" key="1">
    <source>
        <dbReference type="EMBL" id="OUI82718.1"/>
    </source>
</evidence>
<proteinExistence type="predicted"/>
<reference evidence="1 2" key="1">
    <citation type="submission" date="2014-06" db="EMBL/GenBank/DDBJ databases">
        <authorList>
            <person name="Ju J."/>
            <person name="Zhang J."/>
        </authorList>
    </citation>
    <scope>NUCLEOTIDE SEQUENCE [LARGE SCALE GENOMIC DNA]</scope>
    <source>
        <strain evidence="1">DmW_045</strain>
    </source>
</reference>
<organism evidence="1 2">
    <name type="scientific">Acetobacter orientalis</name>
    <dbReference type="NCBI Taxonomy" id="146474"/>
    <lineage>
        <taxon>Bacteria</taxon>
        <taxon>Pseudomonadati</taxon>
        <taxon>Pseudomonadota</taxon>
        <taxon>Alphaproteobacteria</taxon>
        <taxon>Acetobacterales</taxon>
        <taxon>Acetobacteraceae</taxon>
        <taxon>Acetobacter</taxon>
    </lineage>
</organism>
<evidence type="ECO:0000313" key="2">
    <source>
        <dbReference type="Proteomes" id="UP000194639"/>
    </source>
</evidence>
<protein>
    <submittedName>
        <fullName evidence="1">Uncharacterized protein</fullName>
    </submittedName>
</protein>